<feature type="transmembrane region" description="Helical" evidence="2">
    <location>
        <begin position="24"/>
        <end position="49"/>
    </location>
</feature>
<dbReference type="PRINTS" id="PR00364">
    <property type="entry name" value="DISEASERSIST"/>
</dbReference>
<dbReference type="InterPro" id="IPR041664">
    <property type="entry name" value="AAA_16"/>
</dbReference>
<dbReference type="EMBL" id="FMHV01000002">
    <property type="protein sequence ID" value="SCL29899.1"/>
    <property type="molecule type" value="Genomic_DNA"/>
</dbReference>
<dbReference type="InterPro" id="IPR011990">
    <property type="entry name" value="TPR-like_helical_dom_sf"/>
</dbReference>
<name>A0A1C6SL33_9ACTN</name>
<proteinExistence type="predicted"/>
<keyword evidence="2" id="KW-0812">Transmembrane</keyword>
<reference evidence="5" key="1">
    <citation type="submission" date="2016-06" db="EMBL/GenBank/DDBJ databases">
        <authorList>
            <person name="Varghese N."/>
            <person name="Submissions Spin"/>
        </authorList>
    </citation>
    <scope>NUCLEOTIDE SEQUENCE [LARGE SCALE GENOMIC DNA]</scope>
    <source>
        <strain evidence="5">DSM 45431</strain>
    </source>
</reference>
<evidence type="ECO:0000256" key="1">
    <source>
        <dbReference type="SAM" id="MobiDB-lite"/>
    </source>
</evidence>
<gene>
    <name evidence="4" type="ORF">GA0070624_3972</name>
</gene>
<keyword evidence="5" id="KW-1185">Reference proteome</keyword>
<dbReference type="AlphaFoldDB" id="A0A1C6SL33"/>
<keyword evidence="2" id="KW-0472">Membrane</keyword>
<dbReference type="STRING" id="568872.GA0070624_3972"/>
<dbReference type="Proteomes" id="UP000199413">
    <property type="component" value="Unassembled WGS sequence"/>
</dbReference>
<evidence type="ECO:0000259" key="3">
    <source>
        <dbReference type="Pfam" id="PF13191"/>
    </source>
</evidence>
<dbReference type="PANTHER" id="PTHR47691">
    <property type="entry name" value="REGULATOR-RELATED"/>
    <property type="match status" value="1"/>
</dbReference>
<accession>A0A1C6SL33</accession>
<dbReference type="InterPro" id="IPR019734">
    <property type="entry name" value="TPR_rpt"/>
</dbReference>
<dbReference type="SUPFAM" id="SSF48452">
    <property type="entry name" value="TPR-like"/>
    <property type="match status" value="2"/>
</dbReference>
<dbReference type="Gene3D" id="3.40.50.300">
    <property type="entry name" value="P-loop containing nucleotide triphosphate hydrolases"/>
    <property type="match status" value="1"/>
</dbReference>
<dbReference type="Pfam" id="PF13191">
    <property type="entry name" value="AAA_16"/>
    <property type="match status" value="1"/>
</dbReference>
<dbReference type="SUPFAM" id="SSF52540">
    <property type="entry name" value="P-loop containing nucleoside triphosphate hydrolases"/>
    <property type="match status" value="1"/>
</dbReference>
<organism evidence="4 5">
    <name type="scientific">Micromonospora rhizosphaerae</name>
    <dbReference type="NCBI Taxonomy" id="568872"/>
    <lineage>
        <taxon>Bacteria</taxon>
        <taxon>Bacillati</taxon>
        <taxon>Actinomycetota</taxon>
        <taxon>Actinomycetes</taxon>
        <taxon>Micromonosporales</taxon>
        <taxon>Micromonosporaceae</taxon>
        <taxon>Micromonospora</taxon>
    </lineage>
</organism>
<feature type="domain" description="Orc1-like AAA ATPase" evidence="3">
    <location>
        <begin position="88"/>
        <end position="141"/>
    </location>
</feature>
<dbReference type="Gene3D" id="1.25.40.10">
    <property type="entry name" value="Tetratricopeptide repeat domain"/>
    <property type="match status" value="2"/>
</dbReference>
<keyword evidence="2" id="KW-1133">Transmembrane helix</keyword>
<evidence type="ECO:0000313" key="5">
    <source>
        <dbReference type="Proteomes" id="UP000199413"/>
    </source>
</evidence>
<feature type="region of interest" description="Disordered" evidence="1">
    <location>
        <begin position="805"/>
        <end position="844"/>
    </location>
</feature>
<dbReference type="RefSeq" id="WP_176731783.1">
    <property type="nucleotide sequence ID" value="NZ_FMHV01000002.1"/>
</dbReference>
<evidence type="ECO:0000256" key="2">
    <source>
        <dbReference type="SAM" id="Phobius"/>
    </source>
</evidence>
<sequence length="844" mass="92096">MHAYAVPEATSFALPAAFPDPPPLVYQFAAAVFTFIAVGVLTRIALVVVRRRPLPTMAAVPGGLAHPSGSPRRQRVVPADVPPPPGLLVGRDVEIDRICQYLTEHGRDGGGLVVIHGDPGVGKTALALTVAHLVADQYPDGQLLLRFYTADNRLPEERLESLVRSLRGPRERMPGPAELSRWYRNHTRHRRVLLILDNTGDLDRIEPLLPAGAKCLTIVTCRSPVSELAPHLSIGLAPLGFDAAMELLDRLIGGRRVVEERASAKRVVTASGGYPVALQLAGAVLTVRKNWTLEHVVRRIPDPARAEGSTLEVPFQGILDLAFALLTSEEREALALLGLTDQRRPVERWMLTALYNGAHDDRRLTDAIAGRLLDRLASARFVERRFDDHTGLLVFRVPAHVHRYALNRLKGLILAPQRRSARRALHAERNRRIHQDINEDLRHSVFEALDEGRLDDALNTARESLALCRNRAAGLEPDDSGWLPLAAEEALTLAALGEVYAELGWIDEGITCAEEARDRAEVAGPRALRVLGALRQQLHDTQTAADDLSAAFELARDARDRDEEIRVLRELIRLEAQRGDLDAGRRHYLQAEKLCADLGETGVRQRPAVLLAYAQLLRACGLAGSALVSGGSVDGMAESAGDGAELSDTADSVLEEAESLTGNRRQRLRRPWIRLQRALVLLDLERFDQSREFAVAALDGFTNLRHRYGGAHARLALGLAHLAENDLPLAAQELEECLGTLRRCGDRWIEAEAATRLAVVYHRTGRTGEVVKLLTAAQQAFTNLGDERGLQRASRALWEARTSGDLLSAPAPDRGPGTVGSKGPALLRSAAKTRAGATTSQAGG</sequence>
<dbReference type="PANTHER" id="PTHR47691:SF3">
    <property type="entry name" value="HTH-TYPE TRANSCRIPTIONAL REGULATOR RV0890C-RELATED"/>
    <property type="match status" value="1"/>
</dbReference>
<dbReference type="SMART" id="SM00028">
    <property type="entry name" value="TPR"/>
    <property type="match status" value="6"/>
</dbReference>
<evidence type="ECO:0000313" key="4">
    <source>
        <dbReference type="EMBL" id="SCL29899.1"/>
    </source>
</evidence>
<protein>
    <submittedName>
        <fullName evidence="4">NB-ARC domain-containing protein</fullName>
    </submittedName>
</protein>
<dbReference type="InterPro" id="IPR027417">
    <property type="entry name" value="P-loop_NTPase"/>
</dbReference>